<comment type="function">
    <text evidence="9 10">Plays a role in maintaining the mitochondrial genome and in controlling the mtDNA escape. Involved in the regulation of mtDNA nucleotide structure and number. May have a dispensable role in early maturation of pre-rRNA.</text>
</comment>
<evidence type="ECO:0000256" key="10">
    <source>
        <dbReference type="RuleBase" id="RU367108"/>
    </source>
</evidence>
<keyword evidence="10" id="KW-0507">mRNA processing</keyword>
<evidence type="ECO:0000313" key="13">
    <source>
        <dbReference type="EMBL" id="KMP10072.1"/>
    </source>
</evidence>
<dbReference type="PANTHER" id="PTHR32198:SF2">
    <property type="entry name" value="MITOCHONDRIAL ESCAPE PROTEIN 2"/>
    <property type="match status" value="1"/>
</dbReference>
<dbReference type="AlphaFoldDB" id="A0A0J7BIC2"/>
<dbReference type="CDD" id="cd12433">
    <property type="entry name" value="RRM_Yme2p_like"/>
    <property type="match status" value="1"/>
</dbReference>
<dbReference type="OrthoDB" id="10267654at2759"/>
<evidence type="ECO:0000256" key="6">
    <source>
        <dbReference type="ARBA" id="ARBA00022989"/>
    </source>
</evidence>
<keyword evidence="4" id="KW-0812">Transmembrane</keyword>
<dbReference type="STRING" id="404692.A0A0J7BIC2"/>
<accession>A0A0J7BIC2</accession>
<dbReference type="Proteomes" id="UP000054565">
    <property type="component" value="Unassembled WGS sequence"/>
</dbReference>
<name>A0A0J7BIC2_COCIT</name>
<feature type="domain" description="Mitochondrial escape protein 2 C-terminal" evidence="12">
    <location>
        <begin position="373"/>
        <end position="796"/>
    </location>
</feature>
<organism evidence="13 14">
    <name type="scientific">Coccidioides immitis RMSCC 2394</name>
    <dbReference type="NCBI Taxonomy" id="404692"/>
    <lineage>
        <taxon>Eukaryota</taxon>
        <taxon>Fungi</taxon>
        <taxon>Dikarya</taxon>
        <taxon>Ascomycota</taxon>
        <taxon>Pezizomycotina</taxon>
        <taxon>Eurotiomycetes</taxon>
        <taxon>Eurotiomycetidae</taxon>
        <taxon>Onygenales</taxon>
        <taxon>Onygenaceae</taxon>
        <taxon>Coccidioides</taxon>
    </lineage>
</organism>
<evidence type="ECO:0000256" key="5">
    <source>
        <dbReference type="ARBA" id="ARBA00022792"/>
    </source>
</evidence>
<sequence length="839" mass="93614">MIQFSGRACLRQGWKCAAGVGLRCHGAHSSPPLHVPPFRRYTATYSRADETGHIDTAPNESVFYFDSVLPVKALFSRRFAPLDLAPSMTGRIGNLIIKLTGATPLNVIGRAFPLELQENIQQVIPRYSEGGAFVKLSHPPNMDKEGLSSLLNTHLEQNPLKLWFSPFTSVRASLVRGRPWLEDLQRSPSSRIKVEFLPTSPGASSVELTPELLYSLSRRYGKLADIIPQPSDSKIQPRYALLDFTRPSYAVIAKNCLHGYKVSASEGGGSAGTLLKLSYERKLKPHVIRGWIVSHPRIVIPIIAAVIAAITVIVFDPIRTFFIKIQIAPPIDVQDNRLWQWIQRQASKANDILSLRQRQRSDSRGLKAIWEDRKEDIQRLQTWLLEATNTFTVVHGPRGSGKKELVLDEVLKGYRHKLVIDCKPIQEARGDSATINAAAAEVGYRPVFSWMNSISSLIDVATQTLGANAGLSETLDSQLGHILQNTANALKKVALEKKRWDGKDSHMTDEEFLEAHPECRPVVVIDNFLYKANNNPMIYEKLSDWAAALTVSNIARVIFLTGDISYSKTLSRALPNQIFHEIQLGDCTPDVAKQFVLDHLHTDQSNSSSYTQAGPDTIEGGDIKDLEDCIEVLGGRLSDLEFFARMISRGQSPSDAVHDIIVQSAAEILKMYIADVDNTVRNWTPEQAWYLVSSLAEAQGGSILYSEALFSDLFKKDGESTIRALEQAELISVTTLNDRPSTIKPGRPVFAAAFRRLLEDDVLRCRLGLRTLGQQIAMENANINKYEGELQVLGSLEKEPKEIRPRVRWLLEKLAGSQAKIEKYEKESVGLRRILQSKM</sequence>
<dbReference type="InterPro" id="IPR018850">
    <property type="entry name" value="Mt_escape_2_C"/>
</dbReference>
<gene>
    <name evidence="13" type="ORF">CIRG_09305</name>
</gene>
<reference evidence="14" key="1">
    <citation type="journal article" date="2010" name="Genome Res.">
        <title>Population genomic sequencing of Coccidioides fungi reveals recent hybridization and transposon control.</title>
        <authorList>
            <person name="Neafsey D.E."/>
            <person name="Barker B.M."/>
            <person name="Sharpton T.J."/>
            <person name="Stajich J.E."/>
            <person name="Park D.J."/>
            <person name="Whiston E."/>
            <person name="Hung C.-Y."/>
            <person name="McMahan C."/>
            <person name="White J."/>
            <person name="Sykes S."/>
            <person name="Heiman D."/>
            <person name="Young S."/>
            <person name="Zeng Q."/>
            <person name="Abouelleil A."/>
            <person name="Aftuck L."/>
            <person name="Bessette D."/>
            <person name="Brown A."/>
            <person name="FitzGerald M."/>
            <person name="Lui A."/>
            <person name="Macdonald J.P."/>
            <person name="Priest M."/>
            <person name="Orbach M.J."/>
            <person name="Galgiani J.N."/>
            <person name="Kirkland T.N."/>
            <person name="Cole G.T."/>
            <person name="Birren B.W."/>
            <person name="Henn M.R."/>
            <person name="Taylor J.W."/>
            <person name="Rounsley S.D."/>
        </authorList>
    </citation>
    <scope>NUCLEOTIDE SEQUENCE [LARGE SCALE GENOMIC DNA]</scope>
    <source>
        <strain evidence="14">RMSCC 2394</strain>
    </source>
</reference>
<evidence type="ECO:0000256" key="1">
    <source>
        <dbReference type="ARBA" id="ARBA00004434"/>
    </source>
</evidence>
<evidence type="ECO:0000259" key="12">
    <source>
        <dbReference type="Pfam" id="PF10443"/>
    </source>
</evidence>
<keyword evidence="6" id="KW-1133">Transmembrane helix</keyword>
<evidence type="ECO:0000256" key="11">
    <source>
        <dbReference type="SAM" id="Coils"/>
    </source>
</evidence>
<keyword evidence="8" id="KW-0472">Membrane</keyword>
<dbReference type="GO" id="GO:0003723">
    <property type="term" value="F:RNA binding"/>
    <property type="evidence" value="ECO:0007669"/>
    <property type="project" value="UniProtKB-UniRule"/>
</dbReference>
<dbReference type="InterPro" id="IPR034260">
    <property type="entry name" value="Yme2_RRM"/>
</dbReference>
<evidence type="ECO:0000256" key="2">
    <source>
        <dbReference type="ARBA" id="ARBA00010320"/>
    </source>
</evidence>
<comment type="subcellular location">
    <subcellularLocation>
        <location evidence="1 10">Mitochondrion inner membrane</location>
        <topology evidence="1 10">Single-pass membrane protein</topology>
    </subcellularLocation>
</comment>
<evidence type="ECO:0000313" key="14">
    <source>
        <dbReference type="Proteomes" id="UP000054565"/>
    </source>
</evidence>
<keyword evidence="5 10" id="KW-0999">Mitochondrion inner membrane</keyword>
<keyword evidence="10" id="KW-0694">RNA-binding</keyword>
<dbReference type="GO" id="GO:0006397">
    <property type="term" value="P:mRNA processing"/>
    <property type="evidence" value="ECO:0007669"/>
    <property type="project" value="UniProtKB-UniRule"/>
</dbReference>
<evidence type="ECO:0000256" key="8">
    <source>
        <dbReference type="ARBA" id="ARBA00023136"/>
    </source>
</evidence>
<keyword evidence="7 10" id="KW-0496">Mitochondrion</keyword>
<dbReference type="Pfam" id="PF10443">
    <property type="entry name" value="RNA12"/>
    <property type="match status" value="1"/>
</dbReference>
<evidence type="ECO:0000256" key="7">
    <source>
        <dbReference type="ARBA" id="ARBA00023128"/>
    </source>
</evidence>
<dbReference type="EMBL" id="DS028100">
    <property type="protein sequence ID" value="KMP10072.1"/>
    <property type="molecule type" value="Genomic_DNA"/>
</dbReference>
<proteinExistence type="inferred from homology"/>
<comment type="similarity">
    <text evidence="2 10">Belongs to the YME2 family.</text>
</comment>
<dbReference type="GO" id="GO:0005743">
    <property type="term" value="C:mitochondrial inner membrane"/>
    <property type="evidence" value="ECO:0007669"/>
    <property type="project" value="UniProtKB-SubCell"/>
</dbReference>
<keyword evidence="11" id="KW-0175">Coiled coil</keyword>
<dbReference type="PANTHER" id="PTHR32198">
    <property type="entry name" value="MITOCHONDRIAL ESCAPE PROTEIN 2"/>
    <property type="match status" value="1"/>
</dbReference>
<feature type="coiled-coil region" evidence="11">
    <location>
        <begin position="769"/>
        <end position="827"/>
    </location>
</feature>
<evidence type="ECO:0000256" key="3">
    <source>
        <dbReference type="ARBA" id="ARBA00020222"/>
    </source>
</evidence>
<protein>
    <recommendedName>
        <fullName evidence="3 10">Mitochondrial escape protein 2</fullName>
    </recommendedName>
</protein>
<evidence type="ECO:0000256" key="9">
    <source>
        <dbReference type="ARBA" id="ARBA00025276"/>
    </source>
</evidence>
<dbReference type="InterPro" id="IPR039627">
    <property type="entry name" value="Yme2_C"/>
</dbReference>
<evidence type="ECO:0000256" key="4">
    <source>
        <dbReference type="ARBA" id="ARBA00022692"/>
    </source>
</evidence>